<sequence>MDLPNVYFYKCDLVDTEQITRVVGQITDDLGVPTMLVNNAGVVCAKLIHEMSEEEADRVMQVNALAPMHLTRLLLPGMLLQKYAHIVFVSSVLGFAGLPQAATYAASKAVVTSFRDSLRLELRYRRNV</sequence>
<comment type="caution">
    <text evidence="1">The sequence shown here is derived from an EMBL/GenBank/DDBJ whole genome shotgun (WGS) entry which is preliminary data.</text>
</comment>
<gene>
    <name evidence="1" type="ORF">FBU59_003858</name>
</gene>
<keyword evidence="2" id="KW-1185">Reference proteome</keyword>
<dbReference type="EMBL" id="JANBPW010002590">
    <property type="protein sequence ID" value="KAJ1940283.1"/>
    <property type="molecule type" value="Genomic_DNA"/>
</dbReference>
<protein>
    <submittedName>
        <fullName evidence="1">Uncharacterized protein</fullName>
    </submittedName>
</protein>
<evidence type="ECO:0000313" key="1">
    <source>
        <dbReference type="EMBL" id="KAJ1940283.1"/>
    </source>
</evidence>
<organism evidence="1 2">
    <name type="scientific">Linderina macrospora</name>
    <dbReference type="NCBI Taxonomy" id="4868"/>
    <lineage>
        <taxon>Eukaryota</taxon>
        <taxon>Fungi</taxon>
        <taxon>Fungi incertae sedis</taxon>
        <taxon>Zoopagomycota</taxon>
        <taxon>Kickxellomycotina</taxon>
        <taxon>Kickxellomycetes</taxon>
        <taxon>Kickxellales</taxon>
        <taxon>Kickxellaceae</taxon>
        <taxon>Linderina</taxon>
    </lineage>
</organism>
<proteinExistence type="predicted"/>
<name>A0ACC1J7G1_9FUNG</name>
<dbReference type="Proteomes" id="UP001150603">
    <property type="component" value="Unassembled WGS sequence"/>
</dbReference>
<accession>A0ACC1J7G1</accession>
<evidence type="ECO:0000313" key="2">
    <source>
        <dbReference type="Proteomes" id="UP001150603"/>
    </source>
</evidence>
<reference evidence="1" key="1">
    <citation type="submission" date="2022-07" db="EMBL/GenBank/DDBJ databases">
        <title>Phylogenomic reconstructions and comparative analyses of Kickxellomycotina fungi.</title>
        <authorList>
            <person name="Reynolds N.K."/>
            <person name="Stajich J.E."/>
            <person name="Barry K."/>
            <person name="Grigoriev I.V."/>
            <person name="Crous P."/>
            <person name="Smith M.E."/>
        </authorList>
    </citation>
    <scope>NUCLEOTIDE SEQUENCE</scope>
    <source>
        <strain evidence="1">NRRL 5244</strain>
    </source>
</reference>